<keyword evidence="2" id="KW-1185">Reference proteome</keyword>
<gene>
    <name evidence="1" type="ORF">SAMN05216323_103714</name>
</gene>
<evidence type="ECO:0000313" key="2">
    <source>
        <dbReference type="Proteomes" id="UP000199452"/>
    </source>
</evidence>
<dbReference type="AlphaFoldDB" id="A0A1G6MM74"/>
<protein>
    <submittedName>
        <fullName evidence="1">Alpha-ribazole phosphatase</fullName>
    </submittedName>
</protein>
<dbReference type="EMBL" id="FMYP01000037">
    <property type="protein sequence ID" value="SDC56581.1"/>
    <property type="molecule type" value="Genomic_DNA"/>
</dbReference>
<dbReference type="GO" id="GO:0016791">
    <property type="term" value="F:phosphatase activity"/>
    <property type="evidence" value="ECO:0007669"/>
    <property type="project" value="TreeGrafter"/>
</dbReference>
<dbReference type="InterPro" id="IPR050275">
    <property type="entry name" value="PGM_Phosphatase"/>
</dbReference>
<accession>A0A1G6MM74</accession>
<dbReference type="STRING" id="1640674.SAMN05216323_103714"/>
<dbReference type="Pfam" id="PF00300">
    <property type="entry name" value="His_Phos_1"/>
    <property type="match status" value="1"/>
</dbReference>
<dbReference type="SMART" id="SM00855">
    <property type="entry name" value="PGAM"/>
    <property type="match status" value="1"/>
</dbReference>
<dbReference type="PANTHER" id="PTHR48100">
    <property type="entry name" value="BROAD-SPECIFICITY PHOSPHATASE YOR283W-RELATED"/>
    <property type="match status" value="1"/>
</dbReference>
<reference evidence="1 2" key="1">
    <citation type="submission" date="2016-09" db="EMBL/GenBank/DDBJ databases">
        <authorList>
            <person name="Capua I."/>
            <person name="De Benedictis P."/>
            <person name="Joannis T."/>
            <person name="Lombin L.H."/>
            <person name="Cattoli G."/>
        </authorList>
    </citation>
    <scope>NUCLEOTIDE SEQUENCE [LARGE SCALE GENOMIC DNA]</scope>
    <source>
        <strain evidence="1 2">A7P-90m</strain>
    </source>
</reference>
<evidence type="ECO:0000313" key="1">
    <source>
        <dbReference type="EMBL" id="SDC56581.1"/>
    </source>
</evidence>
<dbReference type="SUPFAM" id="SSF53254">
    <property type="entry name" value="Phosphoglycerate mutase-like"/>
    <property type="match status" value="1"/>
</dbReference>
<dbReference type="GO" id="GO:0005737">
    <property type="term" value="C:cytoplasm"/>
    <property type="evidence" value="ECO:0007669"/>
    <property type="project" value="TreeGrafter"/>
</dbReference>
<name>A0A1G6MM74_9BACT</name>
<dbReference type="InterPro" id="IPR029033">
    <property type="entry name" value="His_PPase_superfam"/>
</dbReference>
<proteinExistence type="predicted"/>
<dbReference type="CDD" id="cd07067">
    <property type="entry name" value="HP_PGM_like"/>
    <property type="match status" value="1"/>
</dbReference>
<dbReference type="Gene3D" id="3.40.50.1240">
    <property type="entry name" value="Phosphoglycerate mutase-like"/>
    <property type="match status" value="1"/>
</dbReference>
<dbReference type="Proteomes" id="UP000199452">
    <property type="component" value="Unassembled WGS sequence"/>
</dbReference>
<organism evidence="1 2">
    <name type="scientific">Williamwhitmania taraxaci</name>
    <dbReference type="NCBI Taxonomy" id="1640674"/>
    <lineage>
        <taxon>Bacteria</taxon>
        <taxon>Pseudomonadati</taxon>
        <taxon>Bacteroidota</taxon>
        <taxon>Bacteroidia</taxon>
        <taxon>Bacteroidales</taxon>
        <taxon>Williamwhitmaniaceae</taxon>
        <taxon>Williamwhitmania</taxon>
    </lineage>
</organism>
<dbReference type="RefSeq" id="WP_092438742.1">
    <property type="nucleotide sequence ID" value="NZ_FMYP01000037.1"/>
</dbReference>
<dbReference type="InterPro" id="IPR013078">
    <property type="entry name" value="His_Pase_superF_clade-1"/>
</dbReference>
<dbReference type="OrthoDB" id="9782128at2"/>
<dbReference type="PANTHER" id="PTHR48100:SF59">
    <property type="entry name" value="ADENOSYLCOBALAMIN_ALPHA-RIBAZOLE PHOSPHATASE"/>
    <property type="match status" value="1"/>
</dbReference>
<sequence length="189" mass="21330">MKQIFLIRHFKCANADGLCYGQTDLLPDAGFDDSLASLRATLLGFEVEKVVSSPLSRCLLIAEELDSSSPVSIEPCLMEIDFGRWENKLWTDIPRHELDTWGTSFMDCAPHGGETFRQLYNRTWAAFQEVRQLPYNRIAVVTHAGPIRAILAGLLEMPLHRAFALNPQYGSVTKISFVNEQSYTIDFIC</sequence>